<keyword evidence="3" id="KW-0285">Flavoprotein</keyword>
<keyword evidence="5" id="KW-0560">Oxidoreductase</keyword>
<dbReference type="Proteomes" id="UP001595987">
    <property type="component" value="Unassembled WGS sequence"/>
</dbReference>
<comment type="similarity">
    <text evidence="1">Belongs to the NADH dehydrogenase family.</text>
</comment>
<dbReference type="PANTHER" id="PTHR43706">
    <property type="entry name" value="NADH DEHYDROGENASE"/>
    <property type="match status" value="1"/>
</dbReference>
<evidence type="ECO:0000256" key="5">
    <source>
        <dbReference type="ARBA" id="ARBA00023002"/>
    </source>
</evidence>
<keyword evidence="11" id="KW-1185">Reference proteome</keyword>
<keyword evidence="8" id="KW-1133">Transmembrane helix</keyword>
<proteinExistence type="inferred from homology"/>
<reference evidence="11" key="1">
    <citation type="journal article" date="2019" name="Int. J. Syst. Evol. Microbiol.">
        <title>The Global Catalogue of Microorganisms (GCM) 10K type strain sequencing project: providing services to taxonomists for standard genome sequencing and annotation.</title>
        <authorList>
            <consortium name="The Broad Institute Genomics Platform"/>
            <consortium name="The Broad Institute Genome Sequencing Center for Infectious Disease"/>
            <person name="Wu L."/>
            <person name="Ma J."/>
        </authorList>
    </citation>
    <scope>NUCLEOTIDE SEQUENCE [LARGE SCALE GENOMIC DNA]</scope>
    <source>
        <strain evidence="11">CCUG 63287</strain>
    </source>
</reference>
<evidence type="ECO:0000256" key="4">
    <source>
        <dbReference type="ARBA" id="ARBA00022827"/>
    </source>
</evidence>
<dbReference type="PANTHER" id="PTHR43706:SF47">
    <property type="entry name" value="EXTERNAL NADH-UBIQUINONE OXIDOREDUCTASE 1, MITOCHONDRIAL-RELATED"/>
    <property type="match status" value="1"/>
</dbReference>
<feature type="domain" description="FAD/NAD(P)-binding" evidence="9">
    <location>
        <begin position="5"/>
        <end position="335"/>
    </location>
</feature>
<keyword evidence="4" id="KW-0274">FAD</keyword>
<dbReference type="InterPro" id="IPR045024">
    <property type="entry name" value="NDH-2"/>
</dbReference>
<evidence type="ECO:0000313" key="10">
    <source>
        <dbReference type="EMBL" id="MFC4652824.1"/>
    </source>
</evidence>
<name>A0ABV9JFJ7_9LACT</name>
<comment type="caution">
    <text evidence="10">The sequence shown here is derived from an EMBL/GenBank/DDBJ whole genome shotgun (WGS) entry which is preliminary data.</text>
</comment>
<dbReference type="SUPFAM" id="SSF51905">
    <property type="entry name" value="FAD/NAD(P)-binding domain"/>
    <property type="match status" value="2"/>
</dbReference>
<evidence type="ECO:0000256" key="1">
    <source>
        <dbReference type="ARBA" id="ARBA00005272"/>
    </source>
</evidence>
<keyword evidence="8" id="KW-0472">Membrane</keyword>
<evidence type="ECO:0000256" key="2">
    <source>
        <dbReference type="ARBA" id="ARBA00012637"/>
    </source>
</evidence>
<dbReference type="Gene3D" id="3.50.50.100">
    <property type="match status" value="1"/>
</dbReference>
<dbReference type="Pfam" id="PF07992">
    <property type="entry name" value="Pyr_redox_2"/>
    <property type="match status" value="1"/>
</dbReference>
<protein>
    <recommendedName>
        <fullName evidence="2">NADH:ubiquinone reductase (non-electrogenic)</fullName>
        <ecNumber evidence="2">1.6.5.9</ecNumber>
    </recommendedName>
</protein>
<dbReference type="PRINTS" id="PR00411">
    <property type="entry name" value="PNDRDTASEI"/>
</dbReference>
<sequence length="659" mass="73011">MAKKKIVVIGAGFAGLSATRKLSSKLKNDVEITLIDKHSYQTMMTQLHEVAAGRVPFTNAQYDLQRLLGKRKNISIVTDKVVNLDKENKTVVTENGSYDYDYVIVAIGGEPNDFGVPGVKDYGFTLWSLEDAMKIKRQLEIMVQLASTERDEAKRKALLTINVAGSGFTGIEMVGELIDWRKKVATDWKLNPEEITLNVVEMMPTILNTLDRKQADKALAYLKKKNVNVLLNHGITAVEEGHIVVNVGGHDEEKVQKEIPSYTLIWTTGVQGNTQAQPYELTETERGHRLLANDYMEAIGFEGKGIYVAGDVSGNMDPKSGRPQPQIVEAAEQTGHTAADNIIADIKGGEKHKFVGKYQGTMVSVGSHWGVAMVGSLRLTGFFAMAMKNFIYVLYTLQIYSAYYLFTYLKNEIFHTEDNRNLMRGHTSRRGNVLWALPLRLFYGVIWLLDALPKVFGGANIGGIFGKSSQSWMGGQLKITTFLISNPKNSGWLKDFYSVAHPAAGASTHEVVTKATGHFAFNAFNGLSYDYGTTPNPITNGVPHWMQAMMKIFMPNTQTGFDIALFLQKTMSIVELLLALAILSGTFTWIASAATAGLTLMFATTGMLTWVGLWYIPVAIALMAGAGRAFGLDRWIQPWLQKILGKLWYGKPRSIYKGR</sequence>
<comment type="catalytic activity">
    <reaction evidence="7">
        <text>a quinone + NADH + H(+) = a quinol + NAD(+)</text>
        <dbReference type="Rhea" id="RHEA:46160"/>
        <dbReference type="ChEBI" id="CHEBI:15378"/>
        <dbReference type="ChEBI" id="CHEBI:24646"/>
        <dbReference type="ChEBI" id="CHEBI:57540"/>
        <dbReference type="ChEBI" id="CHEBI:57945"/>
        <dbReference type="ChEBI" id="CHEBI:132124"/>
        <dbReference type="EC" id="1.6.5.9"/>
    </reaction>
</comment>
<keyword evidence="6" id="KW-0520">NAD</keyword>
<evidence type="ECO:0000259" key="9">
    <source>
        <dbReference type="Pfam" id="PF07992"/>
    </source>
</evidence>
<dbReference type="RefSeq" id="WP_213533123.1">
    <property type="nucleotide sequence ID" value="NZ_BOVQ01000001.1"/>
</dbReference>
<feature type="transmembrane region" description="Helical" evidence="8">
    <location>
        <begin position="614"/>
        <end position="632"/>
    </location>
</feature>
<accession>A0ABV9JFJ7</accession>
<feature type="transmembrane region" description="Helical" evidence="8">
    <location>
        <begin position="389"/>
        <end position="406"/>
    </location>
</feature>
<dbReference type="EC" id="1.6.5.9" evidence="2"/>
<dbReference type="EMBL" id="JBHSGD010000005">
    <property type="protein sequence ID" value="MFC4652824.1"/>
    <property type="molecule type" value="Genomic_DNA"/>
</dbReference>
<evidence type="ECO:0000256" key="6">
    <source>
        <dbReference type="ARBA" id="ARBA00023027"/>
    </source>
</evidence>
<evidence type="ECO:0000256" key="8">
    <source>
        <dbReference type="SAM" id="Phobius"/>
    </source>
</evidence>
<dbReference type="InterPro" id="IPR036188">
    <property type="entry name" value="FAD/NAD-bd_sf"/>
</dbReference>
<evidence type="ECO:0000256" key="7">
    <source>
        <dbReference type="ARBA" id="ARBA00047599"/>
    </source>
</evidence>
<evidence type="ECO:0000256" key="3">
    <source>
        <dbReference type="ARBA" id="ARBA00022630"/>
    </source>
</evidence>
<evidence type="ECO:0000313" key="11">
    <source>
        <dbReference type="Proteomes" id="UP001595987"/>
    </source>
</evidence>
<feature type="transmembrane region" description="Helical" evidence="8">
    <location>
        <begin position="576"/>
        <end position="602"/>
    </location>
</feature>
<keyword evidence="8" id="KW-0812">Transmembrane</keyword>
<organism evidence="10 11">
    <name type="scientific">Lactococcus nasutitermitis</name>
    <dbReference type="NCBI Taxonomy" id="1652957"/>
    <lineage>
        <taxon>Bacteria</taxon>
        <taxon>Bacillati</taxon>
        <taxon>Bacillota</taxon>
        <taxon>Bacilli</taxon>
        <taxon>Lactobacillales</taxon>
        <taxon>Streptococcaceae</taxon>
        <taxon>Lactococcus</taxon>
    </lineage>
</organism>
<dbReference type="PRINTS" id="PR00368">
    <property type="entry name" value="FADPNR"/>
</dbReference>
<gene>
    <name evidence="10" type="ORF">ACFO26_07860</name>
</gene>
<dbReference type="InterPro" id="IPR023753">
    <property type="entry name" value="FAD/NAD-binding_dom"/>
</dbReference>